<feature type="transmembrane region" description="Helical" evidence="2">
    <location>
        <begin position="166"/>
        <end position="185"/>
    </location>
</feature>
<dbReference type="EMBL" id="JH711583">
    <property type="protein sequence ID" value="EIW77508.1"/>
    <property type="molecule type" value="Genomic_DNA"/>
</dbReference>
<feature type="transmembrane region" description="Helical" evidence="2">
    <location>
        <begin position="83"/>
        <end position="103"/>
    </location>
</feature>
<feature type="domain" description="DUF6533" evidence="3">
    <location>
        <begin position="22"/>
        <end position="59"/>
    </location>
</feature>
<accession>A0A5M3ME52</accession>
<evidence type="ECO:0000256" key="1">
    <source>
        <dbReference type="SAM" id="MobiDB-lite"/>
    </source>
</evidence>
<gene>
    <name evidence="4" type="ORF">CONPUDRAFT_167698</name>
</gene>
<keyword evidence="2" id="KW-0812">Transmembrane</keyword>
<dbReference type="RefSeq" id="XP_007771950.1">
    <property type="nucleotide sequence ID" value="XM_007773760.1"/>
</dbReference>
<dbReference type="AlphaFoldDB" id="A0A5M3ME52"/>
<feature type="transmembrane region" description="Helical" evidence="2">
    <location>
        <begin position="115"/>
        <end position="136"/>
    </location>
</feature>
<feature type="transmembrane region" description="Helical" evidence="2">
    <location>
        <begin position="205"/>
        <end position="225"/>
    </location>
</feature>
<dbReference type="KEGG" id="cput:CONPUDRAFT_167698"/>
<reference evidence="5" key="1">
    <citation type="journal article" date="2012" name="Science">
        <title>The Paleozoic origin of enzymatic lignin decomposition reconstructed from 31 fungal genomes.</title>
        <authorList>
            <person name="Floudas D."/>
            <person name="Binder M."/>
            <person name="Riley R."/>
            <person name="Barry K."/>
            <person name="Blanchette R.A."/>
            <person name="Henrissat B."/>
            <person name="Martinez A.T."/>
            <person name="Otillar R."/>
            <person name="Spatafora J.W."/>
            <person name="Yadav J.S."/>
            <person name="Aerts A."/>
            <person name="Benoit I."/>
            <person name="Boyd A."/>
            <person name="Carlson A."/>
            <person name="Copeland A."/>
            <person name="Coutinho P.M."/>
            <person name="de Vries R.P."/>
            <person name="Ferreira P."/>
            <person name="Findley K."/>
            <person name="Foster B."/>
            <person name="Gaskell J."/>
            <person name="Glotzer D."/>
            <person name="Gorecki P."/>
            <person name="Heitman J."/>
            <person name="Hesse C."/>
            <person name="Hori C."/>
            <person name="Igarashi K."/>
            <person name="Jurgens J.A."/>
            <person name="Kallen N."/>
            <person name="Kersten P."/>
            <person name="Kohler A."/>
            <person name="Kuees U."/>
            <person name="Kumar T.K.A."/>
            <person name="Kuo A."/>
            <person name="LaButti K."/>
            <person name="Larrondo L.F."/>
            <person name="Lindquist E."/>
            <person name="Ling A."/>
            <person name="Lombard V."/>
            <person name="Lucas S."/>
            <person name="Lundell T."/>
            <person name="Martin R."/>
            <person name="McLaughlin D.J."/>
            <person name="Morgenstern I."/>
            <person name="Morin E."/>
            <person name="Murat C."/>
            <person name="Nagy L.G."/>
            <person name="Nolan M."/>
            <person name="Ohm R.A."/>
            <person name="Patyshakuliyeva A."/>
            <person name="Rokas A."/>
            <person name="Ruiz-Duenas F.J."/>
            <person name="Sabat G."/>
            <person name="Salamov A."/>
            <person name="Samejima M."/>
            <person name="Schmutz J."/>
            <person name="Slot J.C."/>
            <person name="St John F."/>
            <person name="Stenlid J."/>
            <person name="Sun H."/>
            <person name="Sun S."/>
            <person name="Syed K."/>
            <person name="Tsang A."/>
            <person name="Wiebenga A."/>
            <person name="Young D."/>
            <person name="Pisabarro A."/>
            <person name="Eastwood D.C."/>
            <person name="Martin F."/>
            <person name="Cullen D."/>
            <person name="Grigoriev I.V."/>
            <person name="Hibbett D.S."/>
        </authorList>
    </citation>
    <scope>NUCLEOTIDE SEQUENCE [LARGE SCALE GENOMIC DNA]</scope>
    <source>
        <strain evidence="5">RWD-64-598 SS2</strain>
    </source>
</reference>
<name>A0A5M3ME52_CONPW</name>
<keyword evidence="5" id="KW-1185">Reference proteome</keyword>
<organism evidence="4 5">
    <name type="scientific">Coniophora puteana (strain RWD-64-598)</name>
    <name type="common">Brown rot fungus</name>
    <dbReference type="NCBI Taxonomy" id="741705"/>
    <lineage>
        <taxon>Eukaryota</taxon>
        <taxon>Fungi</taxon>
        <taxon>Dikarya</taxon>
        <taxon>Basidiomycota</taxon>
        <taxon>Agaricomycotina</taxon>
        <taxon>Agaricomycetes</taxon>
        <taxon>Agaricomycetidae</taxon>
        <taxon>Boletales</taxon>
        <taxon>Coniophorineae</taxon>
        <taxon>Coniophoraceae</taxon>
        <taxon>Coniophora</taxon>
    </lineage>
</organism>
<keyword evidence="2" id="KW-0472">Membrane</keyword>
<dbReference type="GeneID" id="19205832"/>
<keyword evidence="2" id="KW-1133">Transmembrane helix</keyword>
<evidence type="ECO:0000313" key="4">
    <source>
        <dbReference type="EMBL" id="EIW77508.1"/>
    </source>
</evidence>
<feature type="region of interest" description="Disordered" evidence="1">
    <location>
        <begin position="280"/>
        <end position="363"/>
    </location>
</feature>
<proteinExistence type="predicted"/>
<dbReference type="Pfam" id="PF20151">
    <property type="entry name" value="DUF6533"/>
    <property type="match status" value="1"/>
</dbReference>
<dbReference type="InterPro" id="IPR045340">
    <property type="entry name" value="DUF6533"/>
</dbReference>
<feature type="compositionally biased region" description="Polar residues" evidence="1">
    <location>
        <begin position="299"/>
        <end position="317"/>
    </location>
</feature>
<dbReference type="Proteomes" id="UP000053558">
    <property type="component" value="Unassembled WGS sequence"/>
</dbReference>
<evidence type="ECO:0000313" key="5">
    <source>
        <dbReference type="Proteomes" id="UP000053558"/>
    </source>
</evidence>
<evidence type="ECO:0000256" key="2">
    <source>
        <dbReference type="SAM" id="Phobius"/>
    </source>
</evidence>
<feature type="compositionally biased region" description="Acidic residues" evidence="1">
    <location>
        <begin position="333"/>
        <end position="342"/>
    </location>
</feature>
<feature type="transmembrane region" description="Helical" evidence="2">
    <location>
        <begin position="46"/>
        <end position="71"/>
    </location>
</feature>
<sequence length="379" mass="42518">MPGLPESVVAIIHFSRVVPELLWVYDYLLTLHSEVDYCRKHRRWSVAFLLFLVARYFPLGLIGIDFALLVAPPQAEIECAVMVRFYILLLLVVTFATEALLLLRMMALWSLQRRLSRLLVSLFTSIWIVITVAIIVNQINVYISVSHSHLTGCITSGGEVLASVKFALVALFEIVIVGATAGGAFRRAGREKRRPIYTVLRQGNLLYSVPLCLLSFANAFMFAFMKRHIFGTETQMFPLPLFSFQSVMHSIVACRVLFEVQRAEVTSHFQGPVSMSDIDLPPIPLDNTSGHHDPISARPHSNYQPVWSDLGDQQSYNHDGIYKENNRSGDNNDGSDDDDENELSPLSRRTSWSSPDVIEQVPRVVVSIHDRGEGSSSLA</sequence>
<protein>
    <recommendedName>
        <fullName evidence="3">DUF6533 domain-containing protein</fullName>
    </recommendedName>
</protein>
<comment type="caution">
    <text evidence="4">The sequence shown here is derived from an EMBL/GenBank/DDBJ whole genome shotgun (WGS) entry which is preliminary data.</text>
</comment>
<evidence type="ECO:0000259" key="3">
    <source>
        <dbReference type="Pfam" id="PF20151"/>
    </source>
</evidence>